<organism evidence="6 7">
    <name type="scientific">Paramagnetospirillum magneticum (strain ATCC 700264 / AMB-1)</name>
    <name type="common">Magnetospirillum magneticum</name>
    <dbReference type="NCBI Taxonomy" id="342108"/>
    <lineage>
        <taxon>Bacteria</taxon>
        <taxon>Pseudomonadati</taxon>
        <taxon>Pseudomonadota</taxon>
        <taxon>Alphaproteobacteria</taxon>
        <taxon>Rhodospirillales</taxon>
        <taxon>Magnetospirillaceae</taxon>
        <taxon>Paramagnetospirillum</taxon>
    </lineage>
</organism>
<sequence>MPPCPQARLAPNSGPMRALILALCLLLAPAVAAETVHPVHGLAMHGAPKYGPGFKHFDYVNPEAPKGGEIRLAEIGGWDSLNPFIVKGDPPAGADLPFETLMVNSADEAFSEYGLIAESVEVPADRSWVIFNLRPKARWHDGKPITADDVVFSFEVLKAKGHPRYRFYYAAVDKVEKLAERRVRFAFKPGDNRELPLIVGQLPILPRHYWQGRDFAVTTLEPPLGSGPYKVAGFDTQHTITYERVKDYWGADLAVRKGEYNFDRIRYDSYRDTTVALEAFKAGEYDWRSENEAKKWATAYEDWTGLKDGRGRKNAFANQRPAGMQGYAFNLRRALFADIRVRRALGLAFDFEWTNKTLFYSQYKRTASYFANSELASLGLPSPLELKVLEPLRGQIPPEVFTAEFKPPATEGDGNIRPNLRAAMRLLEEAGWRVVDGKLVDGAGRPFAFEILLVQPAWERITLPFVRNLSRLGIEASVRTVDPAQYKNRIDHFDFDMVVHVWGQSQSPGNEQLGYWGSESADEAGGQNVAGIKNKAVDALIEQVISAPDRETLVARTRALDRVLLWNHYVIPQWHLGLDRLVWWDKFGMPDTVPASGVQVMTWWVKK</sequence>
<evidence type="ECO:0000256" key="4">
    <source>
        <dbReference type="SAM" id="SignalP"/>
    </source>
</evidence>
<dbReference type="EMBL" id="AP007255">
    <property type="protein sequence ID" value="BAE53193.1"/>
    <property type="molecule type" value="Genomic_DNA"/>
</dbReference>
<dbReference type="Proteomes" id="UP000007058">
    <property type="component" value="Chromosome"/>
</dbReference>
<dbReference type="GO" id="GO:0042884">
    <property type="term" value="P:microcin transport"/>
    <property type="evidence" value="ECO:0007669"/>
    <property type="project" value="TreeGrafter"/>
</dbReference>
<comment type="subcellular location">
    <subcellularLocation>
        <location evidence="1">Periplasm</location>
    </subcellularLocation>
</comment>
<dbReference type="PANTHER" id="PTHR30290:SF64">
    <property type="entry name" value="ABC TRANSPORTER PERIPLASMIC BINDING PROTEIN"/>
    <property type="match status" value="1"/>
</dbReference>
<dbReference type="InterPro" id="IPR000914">
    <property type="entry name" value="SBP_5_dom"/>
</dbReference>
<gene>
    <name evidence="6" type="ordered locus">amb4389</name>
</gene>
<dbReference type="CDD" id="cd08497">
    <property type="entry name" value="MbnE-like"/>
    <property type="match status" value="1"/>
</dbReference>
<evidence type="ECO:0000259" key="5">
    <source>
        <dbReference type="Pfam" id="PF00496"/>
    </source>
</evidence>
<feature type="chain" id="PRO_5004217773" evidence="4">
    <location>
        <begin position="33"/>
        <end position="607"/>
    </location>
</feature>
<keyword evidence="7" id="KW-1185">Reference proteome</keyword>
<accession>Q2VYY2</accession>
<feature type="signal peptide" evidence="4">
    <location>
        <begin position="1"/>
        <end position="32"/>
    </location>
</feature>
<dbReference type="PIRSF" id="PIRSF002741">
    <property type="entry name" value="MppA"/>
    <property type="match status" value="1"/>
</dbReference>
<proteinExistence type="inferred from homology"/>
<dbReference type="HOGENOM" id="CLU_023171_0_0_5"/>
<dbReference type="KEGG" id="mag:amb4389"/>
<dbReference type="Gene3D" id="3.40.190.10">
    <property type="entry name" value="Periplasmic binding protein-like II"/>
    <property type="match status" value="1"/>
</dbReference>
<evidence type="ECO:0000256" key="3">
    <source>
        <dbReference type="ARBA" id="ARBA00022729"/>
    </source>
</evidence>
<evidence type="ECO:0000256" key="2">
    <source>
        <dbReference type="ARBA" id="ARBA00005695"/>
    </source>
</evidence>
<dbReference type="GO" id="GO:1904680">
    <property type="term" value="F:peptide transmembrane transporter activity"/>
    <property type="evidence" value="ECO:0007669"/>
    <property type="project" value="TreeGrafter"/>
</dbReference>
<keyword evidence="3 4" id="KW-0732">Signal</keyword>
<feature type="domain" description="Solute-binding protein family 5" evidence="5">
    <location>
        <begin position="115"/>
        <end position="521"/>
    </location>
</feature>
<dbReference type="AlphaFoldDB" id="Q2VYY2"/>
<dbReference type="InterPro" id="IPR039424">
    <property type="entry name" value="SBP_5"/>
</dbReference>
<evidence type="ECO:0000256" key="1">
    <source>
        <dbReference type="ARBA" id="ARBA00004418"/>
    </source>
</evidence>
<dbReference type="InterPro" id="IPR030678">
    <property type="entry name" value="Peptide/Ni-bd"/>
</dbReference>
<dbReference type="GO" id="GO:0043190">
    <property type="term" value="C:ATP-binding cassette (ABC) transporter complex"/>
    <property type="evidence" value="ECO:0007669"/>
    <property type="project" value="InterPro"/>
</dbReference>
<dbReference type="PANTHER" id="PTHR30290">
    <property type="entry name" value="PERIPLASMIC BINDING COMPONENT OF ABC TRANSPORTER"/>
    <property type="match status" value="1"/>
</dbReference>
<dbReference type="SUPFAM" id="SSF53850">
    <property type="entry name" value="Periplasmic binding protein-like II"/>
    <property type="match status" value="1"/>
</dbReference>
<protein>
    <submittedName>
        <fullName evidence="6">ABC-type oligopeptide transport system, periplasmic component</fullName>
    </submittedName>
</protein>
<dbReference type="Gene3D" id="3.10.105.10">
    <property type="entry name" value="Dipeptide-binding Protein, Domain 3"/>
    <property type="match status" value="1"/>
</dbReference>
<dbReference type="GO" id="GO:0030288">
    <property type="term" value="C:outer membrane-bounded periplasmic space"/>
    <property type="evidence" value="ECO:0007669"/>
    <property type="project" value="TreeGrafter"/>
</dbReference>
<dbReference type="STRING" id="342108.amb4389"/>
<comment type="similarity">
    <text evidence="2">Belongs to the bacterial solute-binding protein 5 family.</text>
</comment>
<dbReference type="GO" id="GO:0015833">
    <property type="term" value="P:peptide transport"/>
    <property type="evidence" value="ECO:0007669"/>
    <property type="project" value="TreeGrafter"/>
</dbReference>
<name>Q2VYY2_PARM1</name>
<dbReference type="FunFam" id="3.10.105.10:FF:000005">
    <property type="entry name" value="ABC transporter substrate-binding protein"/>
    <property type="match status" value="1"/>
</dbReference>
<evidence type="ECO:0000313" key="7">
    <source>
        <dbReference type="Proteomes" id="UP000007058"/>
    </source>
</evidence>
<evidence type="ECO:0000313" key="6">
    <source>
        <dbReference type="EMBL" id="BAE53193.1"/>
    </source>
</evidence>
<dbReference type="Pfam" id="PF00496">
    <property type="entry name" value="SBP_bac_5"/>
    <property type="match status" value="1"/>
</dbReference>
<reference evidence="6 7" key="1">
    <citation type="journal article" date="2005" name="DNA Res.">
        <title>Complete genome sequence of the facultative anaerobic magnetotactic bacterium Magnetospirillum sp. strain AMB-1.</title>
        <authorList>
            <person name="Matsunaga T."/>
            <person name="Okamura Y."/>
            <person name="Fukuda Y."/>
            <person name="Wahyudi A.T."/>
            <person name="Murase Y."/>
            <person name="Takeyama H."/>
        </authorList>
    </citation>
    <scope>NUCLEOTIDE SEQUENCE [LARGE SCALE GENOMIC DNA]</scope>
    <source>
        <strain evidence="7">ATCC 700264 / AMB-1</strain>
    </source>
</reference>